<keyword evidence="2" id="KW-0547">Nucleotide-binding</keyword>
<protein>
    <submittedName>
        <fullName evidence="5">ABC transporter ATP-binding protein</fullName>
    </submittedName>
    <submittedName>
        <fullName evidence="6">Spermidine/putrescine transport system ATP-binding protein</fullName>
    </submittedName>
</protein>
<reference evidence="6 7" key="2">
    <citation type="submission" date="2016-10" db="EMBL/GenBank/DDBJ databases">
        <authorList>
            <person name="Varghese N."/>
            <person name="Submissions S."/>
        </authorList>
    </citation>
    <scope>NUCLEOTIDE SEQUENCE [LARGE SCALE GENOMIC DNA]</scope>
    <source>
        <strain evidence="6 7">DSM 24802</strain>
    </source>
</reference>
<evidence type="ECO:0000256" key="1">
    <source>
        <dbReference type="ARBA" id="ARBA00022448"/>
    </source>
</evidence>
<evidence type="ECO:0000313" key="8">
    <source>
        <dbReference type="Proteomes" id="UP000634647"/>
    </source>
</evidence>
<dbReference type="Proteomes" id="UP000634647">
    <property type="component" value="Unassembled WGS sequence"/>
</dbReference>
<evidence type="ECO:0000313" key="5">
    <source>
        <dbReference type="EMBL" id="GHE01230.1"/>
    </source>
</evidence>
<dbReference type="Pfam" id="PF00005">
    <property type="entry name" value="ABC_tran"/>
    <property type="match status" value="1"/>
</dbReference>
<evidence type="ECO:0000313" key="6">
    <source>
        <dbReference type="EMBL" id="SDW83085.1"/>
    </source>
</evidence>
<evidence type="ECO:0000313" key="7">
    <source>
        <dbReference type="Proteomes" id="UP000199541"/>
    </source>
</evidence>
<dbReference type="InterPro" id="IPR050093">
    <property type="entry name" value="ABC_SmlMolc_Importer"/>
</dbReference>
<name>A0AAN4ZYZ8_9RHOB</name>
<reference evidence="5" key="3">
    <citation type="submission" date="2023-06" db="EMBL/GenBank/DDBJ databases">
        <authorList>
            <person name="Sun Q."/>
            <person name="Zhou Y."/>
        </authorList>
    </citation>
    <scope>NUCLEOTIDE SEQUENCE</scope>
    <source>
        <strain evidence="5">CGMCC 1.10859</strain>
    </source>
</reference>
<dbReference type="GO" id="GO:0015697">
    <property type="term" value="P:quaternary ammonium group transport"/>
    <property type="evidence" value="ECO:0007669"/>
    <property type="project" value="UniProtKB-ARBA"/>
</dbReference>
<dbReference type="InterPro" id="IPR003593">
    <property type="entry name" value="AAA+_ATPase"/>
</dbReference>
<dbReference type="GO" id="GO:0043190">
    <property type="term" value="C:ATP-binding cassette (ABC) transporter complex"/>
    <property type="evidence" value="ECO:0007669"/>
    <property type="project" value="InterPro"/>
</dbReference>
<gene>
    <name evidence="5" type="ORF">GCM10008024_15870</name>
    <name evidence="6" type="ORF">SAMN05444006_10748</name>
</gene>
<dbReference type="InterPro" id="IPR027417">
    <property type="entry name" value="P-loop_NTPase"/>
</dbReference>
<dbReference type="PROSITE" id="PS50893">
    <property type="entry name" value="ABC_TRANSPORTER_2"/>
    <property type="match status" value="1"/>
</dbReference>
<evidence type="ECO:0000256" key="3">
    <source>
        <dbReference type="ARBA" id="ARBA00022840"/>
    </source>
</evidence>
<dbReference type="EMBL" id="BNAB01000006">
    <property type="protein sequence ID" value="GHE01230.1"/>
    <property type="molecule type" value="Genomic_DNA"/>
</dbReference>
<comment type="caution">
    <text evidence="5">The sequence shown here is derived from an EMBL/GenBank/DDBJ whole genome shotgun (WGS) entry which is preliminary data.</text>
</comment>
<dbReference type="PANTHER" id="PTHR42781:SF4">
    <property type="entry name" value="SPERMIDINE_PUTRESCINE IMPORT ATP-BINDING PROTEIN POTA"/>
    <property type="match status" value="1"/>
</dbReference>
<organism evidence="5 8">
    <name type="scientific">Allgaiera indica</name>
    <dbReference type="NCBI Taxonomy" id="765699"/>
    <lineage>
        <taxon>Bacteria</taxon>
        <taxon>Pseudomonadati</taxon>
        <taxon>Pseudomonadota</taxon>
        <taxon>Alphaproteobacteria</taxon>
        <taxon>Rhodobacterales</taxon>
        <taxon>Paracoccaceae</taxon>
        <taxon>Allgaiera</taxon>
    </lineage>
</organism>
<dbReference type="RefSeq" id="WP_035844503.1">
    <property type="nucleotide sequence ID" value="NZ_BNAB01000006.1"/>
</dbReference>
<evidence type="ECO:0000256" key="2">
    <source>
        <dbReference type="ARBA" id="ARBA00022741"/>
    </source>
</evidence>
<dbReference type="PROSITE" id="PS00211">
    <property type="entry name" value="ABC_TRANSPORTER_1"/>
    <property type="match status" value="1"/>
</dbReference>
<dbReference type="GO" id="GO:0005524">
    <property type="term" value="F:ATP binding"/>
    <property type="evidence" value="ECO:0007669"/>
    <property type="project" value="UniProtKB-KW"/>
</dbReference>
<reference evidence="5" key="1">
    <citation type="journal article" date="2014" name="Int. J. Syst. Evol. Microbiol.">
        <title>Complete genome sequence of Corynebacterium casei LMG S-19264T (=DSM 44701T), isolated from a smear-ripened cheese.</title>
        <authorList>
            <consortium name="US DOE Joint Genome Institute (JGI-PGF)"/>
            <person name="Walter F."/>
            <person name="Albersmeier A."/>
            <person name="Kalinowski J."/>
            <person name="Ruckert C."/>
        </authorList>
    </citation>
    <scope>NUCLEOTIDE SEQUENCE</scope>
    <source>
        <strain evidence="5">CGMCC 1.10859</strain>
    </source>
</reference>
<evidence type="ECO:0000259" key="4">
    <source>
        <dbReference type="PROSITE" id="PS50893"/>
    </source>
</evidence>
<dbReference type="PANTHER" id="PTHR42781">
    <property type="entry name" value="SPERMIDINE/PUTRESCINE IMPORT ATP-BINDING PROTEIN POTA"/>
    <property type="match status" value="1"/>
</dbReference>
<dbReference type="Proteomes" id="UP000199541">
    <property type="component" value="Unassembled WGS sequence"/>
</dbReference>
<dbReference type="Gene3D" id="2.40.50.100">
    <property type="match status" value="1"/>
</dbReference>
<feature type="domain" description="ABC transporter" evidence="4">
    <location>
        <begin position="4"/>
        <end position="234"/>
    </location>
</feature>
<dbReference type="Pfam" id="PF08402">
    <property type="entry name" value="TOBE_2"/>
    <property type="match status" value="1"/>
</dbReference>
<dbReference type="InterPro" id="IPR013611">
    <property type="entry name" value="Transp-assoc_OB_typ2"/>
</dbReference>
<keyword evidence="3 5" id="KW-0067">ATP-binding</keyword>
<dbReference type="GO" id="GO:0022857">
    <property type="term" value="F:transmembrane transporter activity"/>
    <property type="evidence" value="ECO:0007669"/>
    <property type="project" value="InterPro"/>
</dbReference>
<dbReference type="SMART" id="SM00382">
    <property type="entry name" value="AAA"/>
    <property type="match status" value="1"/>
</dbReference>
<dbReference type="InterPro" id="IPR003439">
    <property type="entry name" value="ABC_transporter-like_ATP-bd"/>
</dbReference>
<dbReference type="InterPro" id="IPR017871">
    <property type="entry name" value="ABC_transporter-like_CS"/>
</dbReference>
<keyword evidence="7" id="KW-1185">Reference proteome</keyword>
<dbReference type="SUPFAM" id="SSF50331">
    <property type="entry name" value="MOP-like"/>
    <property type="match status" value="1"/>
</dbReference>
<dbReference type="SUPFAM" id="SSF52540">
    <property type="entry name" value="P-loop containing nucleoside triphosphate hydrolases"/>
    <property type="match status" value="1"/>
</dbReference>
<dbReference type="Gene3D" id="3.40.50.300">
    <property type="entry name" value="P-loop containing nucleotide triphosphate hydrolases"/>
    <property type="match status" value="1"/>
</dbReference>
<proteinExistence type="predicted"/>
<keyword evidence="1" id="KW-0813">Transport</keyword>
<dbReference type="GO" id="GO:0016887">
    <property type="term" value="F:ATP hydrolysis activity"/>
    <property type="evidence" value="ECO:0007669"/>
    <property type="project" value="InterPro"/>
</dbReference>
<sequence length="357" mass="38466">MARLEIRDVNKSYGAQHVLRDAGLDFDEGELVTLLGPSGCGKTTLLRIIAGLETADSGAVLLDGKDISPMPPNKRNMGMVFQAYSLFPNMNAADNVAFGLQVRHTEKSGRQSRVGELLEMVGLSAFAHKYPHQLSGGQQQRVALARALAIRPDLLLLDEPLSALDARVRVQLRDEIRRIHEETGVTTIFVTHDQEEALSISDRVAVMNRGQIDQFDSPHAIYQRPATPFVAGFIGVSSCLSATVVDAGMVRVEAETFAAPAARGLAAGTAVSIYLRPEDVRLLPAAQTAQQTMARRGTVRTHTFMGAMTRVTVRLANGADIFADLATPEAGDFPAGTEIAVDWNADRAQVLPAAREG</sequence>
<dbReference type="FunFam" id="3.40.50.300:FF:000425">
    <property type="entry name" value="Probable ABC transporter, ATP-binding subunit"/>
    <property type="match status" value="1"/>
</dbReference>
<dbReference type="InterPro" id="IPR008995">
    <property type="entry name" value="Mo/tungstate-bd_C_term_dom"/>
</dbReference>
<accession>A0AAN4ZYZ8</accession>
<dbReference type="EMBL" id="FNOB01000007">
    <property type="protein sequence ID" value="SDW83085.1"/>
    <property type="molecule type" value="Genomic_DNA"/>
</dbReference>
<dbReference type="AlphaFoldDB" id="A0AAN4ZYZ8"/>